<dbReference type="InterPro" id="IPR009057">
    <property type="entry name" value="Homeodomain-like_sf"/>
</dbReference>
<dbReference type="AlphaFoldDB" id="A0A1I5HCQ0"/>
<sequence>MREAILRAVRELVVENTANPTLDEIAAAVGVTTRTVQDYFTSSVAIEIALIAHLDPQVRTGPRAWHG</sequence>
<accession>A0A1I5HCQ0</accession>
<evidence type="ECO:0000313" key="1">
    <source>
        <dbReference type="EMBL" id="SFO46108.1"/>
    </source>
</evidence>
<keyword evidence="2" id="KW-1185">Reference proteome</keyword>
<dbReference type="EMBL" id="FOUY01000062">
    <property type="protein sequence ID" value="SFO46108.1"/>
    <property type="molecule type" value="Genomic_DNA"/>
</dbReference>
<name>A0A1I5HCQ0_PSUAM</name>
<evidence type="ECO:0008006" key="3">
    <source>
        <dbReference type="Google" id="ProtNLM"/>
    </source>
</evidence>
<organism evidence="1 2">
    <name type="scientific">Pseudonocardia ammonioxydans</name>
    <dbReference type="NCBI Taxonomy" id="260086"/>
    <lineage>
        <taxon>Bacteria</taxon>
        <taxon>Bacillati</taxon>
        <taxon>Actinomycetota</taxon>
        <taxon>Actinomycetes</taxon>
        <taxon>Pseudonocardiales</taxon>
        <taxon>Pseudonocardiaceae</taxon>
        <taxon>Pseudonocardia</taxon>
    </lineage>
</organism>
<dbReference type="Proteomes" id="UP000199614">
    <property type="component" value="Unassembled WGS sequence"/>
</dbReference>
<dbReference type="STRING" id="260086.SAMN05216207_106219"/>
<dbReference type="SUPFAM" id="SSF46689">
    <property type="entry name" value="Homeodomain-like"/>
    <property type="match status" value="1"/>
</dbReference>
<dbReference type="Gene3D" id="1.10.357.10">
    <property type="entry name" value="Tetracycline Repressor, domain 2"/>
    <property type="match status" value="1"/>
</dbReference>
<gene>
    <name evidence="1" type="ORF">SAMN05216207_106219</name>
</gene>
<protein>
    <recommendedName>
        <fullName evidence="3">Transcriptional regulator, TetR family</fullName>
    </recommendedName>
</protein>
<proteinExistence type="predicted"/>
<evidence type="ECO:0000313" key="2">
    <source>
        <dbReference type="Proteomes" id="UP000199614"/>
    </source>
</evidence>
<reference evidence="1 2" key="1">
    <citation type="submission" date="2016-10" db="EMBL/GenBank/DDBJ databases">
        <authorList>
            <person name="de Groot N.N."/>
        </authorList>
    </citation>
    <scope>NUCLEOTIDE SEQUENCE [LARGE SCALE GENOMIC DNA]</scope>
    <source>
        <strain evidence="1 2">CGMCC 4.1877</strain>
    </source>
</reference>